<keyword evidence="1" id="KW-0479">Metal-binding</keyword>
<sequence>MKIPLNQFEQLIDETILKRGLAYFKGGAITDFSEISNGEYEAIVSGTEDYTVQLEVKNNVIIEHNCDCPYDMGSVCKHVVAVIFHLQQDELELNQYSPNSTKGKKKTKSVNQQVKELLKTISHNELIDFVEENCKKDKKFRNYFLASFGHLSQNQSKEFYQKQIQSLLQTAAGRDGWIGWSDMKYVVKSTEPFLENAEQYLQKKNFENVFFISTALLEEMTKAFQYGDDSNGDLGYFVESAMELLSKLSKEEISTSLKQEIFEYCISAFKQRLFEGWDWHLGILHIAGDLIDNEKEADIILNCLESVTGEYEREYAQSYKLELLRQFKNPKDVEEFINKHISNSKIRKQEIEKAFESQNFERAIALAKDGITCDEQSKPGLAKDWYDWLLKIALVQNDTPNVIKYARYRLIENFGATQDYYQILKNTIEPEKWHSFLEEIIKEVTPKNRWTYTELIRKIYIKEEWWDRLFLMLKQNLSLENIQENEQYLAKDYSAELIELYSQRLTNYVEKFVGRNHYQNACRYLRRMKKLGAKERVNELIELFRKKYPQRKALMDELTRV</sequence>
<keyword evidence="1" id="KW-0863">Zinc-finger</keyword>
<dbReference type="Pfam" id="PF04434">
    <property type="entry name" value="SWIM"/>
    <property type="match status" value="1"/>
</dbReference>
<dbReference type="InterPro" id="IPR007527">
    <property type="entry name" value="Znf_SWIM"/>
</dbReference>
<proteinExistence type="predicted"/>
<dbReference type="RefSeq" id="WP_076501831.1">
    <property type="nucleotide sequence ID" value="NZ_FTOP01000010.1"/>
</dbReference>
<gene>
    <name evidence="3" type="ORF">SAMN05421761_110100</name>
</gene>
<feature type="domain" description="SWIM-type" evidence="2">
    <location>
        <begin position="50"/>
        <end position="87"/>
    </location>
</feature>
<dbReference type="OrthoDB" id="9760715at2"/>
<dbReference type="GO" id="GO:0008270">
    <property type="term" value="F:zinc ion binding"/>
    <property type="evidence" value="ECO:0007669"/>
    <property type="project" value="UniProtKB-KW"/>
</dbReference>
<dbReference type="STRING" id="529505.SAMN05421761_110100"/>
<evidence type="ECO:0000313" key="3">
    <source>
        <dbReference type="EMBL" id="SIS98700.1"/>
    </source>
</evidence>
<protein>
    <submittedName>
        <fullName evidence="3">SWIM zinc finger</fullName>
    </submittedName>
</protein>
<evidence type="ECO:0000259" key="2">
    <source>
        <dbReference type="PROSITE" id="PS50966"/>
    </source>
</evidence>
<dbReference type="AlphaFoldDB" id="A0A1N7NKA5"/>
<organism evidence="3 4">
    <name type="scientific">Belliella pelovolcani</name>
    <dbReference type="NCBI Taxonomy" id="529505"/>
    <lineage>
        <taxon>Bacteria</taxon>
        <taxon>Pseudomonadati</taxon>
        <taxon>Bacteroidota</taxon>
        <taxon>Cytophagia</taxon>
        <taxon>Cytophagales</taxon>
        <taxon>Cyclobacteriaceae</taxon>
        <taxon>Belliella</taxon>
    </lineage>
</organism>
<accession>A0A1N7NKA5</accession>
<dbReference type="Proteomes" id="UP000186026">
    <property type="component" value="Unassembled WGS sequence"/>
</dbReference>
<evidence type="ECO:0000256" key="1">
    <source>
        <dbReference type="PROSITE-ProRule" id="PRU00325"/>
    </source>
</evidence>
<reference evidence="4" key="1">
    <citation type="submission" date="2017-01" db="EMBL/GenBank/DDBJ databases">
        <authorList>
            <person name="Varghese N."/>
            <person name="Submissions S."/>
        </authorList>
    </citation>
    <scope>NUCLEOTIDE SEQUENCE [LARGE SCALE GENOMIC DNA]</scope>
    <source>
        <strain evidence="4">DSM 46698</strain>
    </source>
</reference>
<keyword evidence="4" id="KW-1185">Reference proteome</keyword>
<evidence type="ECO:0000313" key="4">
    <source>
        <dbReference type="Proteomes" id="UP000186026"/>
    </source>
</evidence>
<dbReference type="PROSITE" id="PS50966">
    <property type="entry name" value="ZF_SWIM"/>
    <property type="match status" value="1"/>
</dbReference>
<keyword evidence="1" id="KW-0862">Zinc</keyword>
<dbReference type="EMBL" id="FTOP01000010">
    <property type="protein sequence ID" value="SIS98700.1"/>
    <property type="molecule type" value="Genomic_DNA"/>
</dbReference>
<name>A0A1N7NKA5_9BACT</name>